<organism evidence="1">
    <name type="scientific">viral metagenome</name>
    <dbReference type="NCBI Taxonomy" id="1070528"/>
    <lineage>
        <taxon>unclassified sequences</taxon>
        <taxon>metagenomes</taxon>
        <taxon>organismal metagenomes</taxon>
    </lineage>
</organism>
<protein>
    <submittedName>
        <fullName evidence="1">Uncharacterized protein</fullName>
    </submittedName>
</protein>
<name>A0A6C0EHY0_9ZZZZ</name>
<accession>A0A6C0EHY0</accession>
<dbReference type="AlphaFoldDB" id="A0A6C0EHY0"/>
<reference evidence="1" key="1">
    <citation type="journal article" date="2020" name="Nature">
        <title>Giant virus diversity and host interactions through global metagenomics.</title>
        <authorList>
            <person name="Schulz F."/>
            <person name="Roux S."/>
            <person name="Paez-Espino D."/>
            <person name="Jungbluth S."/>
            <person name="Walsh D.A."/>
            <person name="Denef V.J."/>
            <person name="McMahon K.D."/>
            <person name="Konstantinidis K.T."/>
            <person name="Eloe-Fadrosh E.A."/>
            <person name="Kyrpides N.C."/>
            <person name="Woyke T."/>
        </authorList>
    </citation>
    <scope>NUCLEOTIDE SEQUENCE</scope>
    <source>
        <strain evidence="1">GVMAG-M-3300001351-8</strain>
    </source>
</reference>
<proteinExistence type="predicted"/>
<dbReference type="EMBL" id="MN738864">
    <property type="protein sequence ID" value="QHT28774.1"/>
    <property type="molecule type" value="Genomic_DNA"/>
</dbReference>
<evidence type="ECO:0000313" key="1">
    <source>
        <dbReference type="EMBL" id="QHT28774.1"/>
    </source>
</evidence>
<sequence length="391" mass="43040">MSLKNIKNNLQSAKLNKICEKPGVVVKEVGMNYRWNGGTASESMDLVSGNVTFGAGQNILDGRISVLYNVVDNSRFVDMDYRDVRMFYLARPIRENSFLDMDYDVVVDYADANEDYAVADANEDYAVADVEYDAVSQRTNLGYNSQYAGRMLRRAEFMFEQDKDHTGEVDGTSSAIGGFYSLQAIQWVDVSITGSALSGNITRLNSAQSYATYVTEPKTQNDFIKWDGTSIGAFLAYTGLENMSLVTGYNYFRGNGLDTIGTSNGLKTPVSVSMGSYSAKLEGNRLGVEVILIDGEKILKNLDSKPQDYDGIDLKGYFGGGKGSGQLHYLKETLDAPKKDGPAIEKESLSISFNMDGYSFELAGSKVENPGFKRIKDKTQWGAAAKFNFCD</sequence>